<dbReference type="Gene3D" id="3.10.129.10">
    <property type="entry name" value="Hotdog Thioesterase"/>
    <property type="match status" value="1"/>
</dbReference>
<dbReference type="RefSeq" id="WP_244885322.1">
    <property type="nucleotide sequence ID" value="NZ_CP136137.1"/>
</dbReference>
<dbReference type="Proteomes" id="UP001479933">
    <property type="component" value="Chromosome"/>
</dbReference>
<feature type="domain" description="Thioesterase" evidence="1">
    <location>
        <begin position="31"/>
        <end position="113"/>
    </location>
</feature>
<dbReference type="InterPro" id="IPR006683">
    <property type="entry name" value="Thioestr_dom"/>
</dbReference>
<name>A0ABZ2TW77_9ACTN</name>
<accession>A0ABZ2TW77</accession>
<dbReference type="EMBL" id="CP136137">
    <property type="protein sequence ID" value="WYY05779.1"/>
    <property type="molecule type" value="Genomic_DNA"/>
</dbReference>
<dbReference type="CDD" id="cd00586">
    <property type="entry name" value="4HBT"/>
    <property type="match status" value="1"/>
</dbReference>
<sequence>MSDPGEQHQSDPIAGGTLDFQLAYGDCDVLGIAYFGIYYRWMERCYTSWLFANGLRSGELLADLGVITVGLSSSAQYTQTVTVFDRLRCQAVADRIGASSYTVGFEFTRGDELVTRGQMTFAVRDADFGKAPIPQRLRDVLGTLPPPSFETP</sequence>
<evidence type="ECO:0000259" key="1">
    <source>
        <dbReference type="Pfam" id="PF03061"/>
    </source>
</evidence>
<evidence type="ECO:0000313" key="2">
    <source>
        <dbReference type="EMBL" id="WYY05779.1"/>
    </source>
</evidence>
<keyword evidence="3" id="KW-1185">Reference proteome</keyword>
<dbReference type="SUPFAM" id="SSF54637">
    <property type="entry name" value="Thioesterase/thiol ester dehydrase-isomerase"/>
    <property type="match status" value="1"/>
</dbReference>
<reference evidence="2 3" key="1">
    <citation type="journal article" date="2023" name="Virus Evol.">
        <title>Computational host range prediction-The good, the bad, and the ugly.</title>
        <authorList>
            <person name="Howell A.A."/>
            <person name="Versoza C.J."/>
            <person name="Pfeifer S.P."/>
        </authorList>
    </citation>
    <scope>NUCLEOTIDE SEQUENCE [LARGE SCALE GENOMIC DNA]</scope>
    <source>
        <strain evidence="2 3">1610/1b</strain>
    </source>
</reference>
<organism evidence="2 3">
    <name type="scientific">Gordonia hydrophobica</name>
    <dbReference type="NCBI Taxonomy" id="40516"/>
    <lineage>
        <taxon>Bacteria</taxon>
        <taxon>Bacillati</taxon>
        <taxon>Actinomycetota</taxon>
        <taxon>Actinomycetes</taxon>
        <taxon>Mycobacteriales</taxon>
        <taxon>Gordoniaceae</taxon>
        <taxon>Gordonia</taxon>
    </lineage>
</organism>
<proteinExistence type="predicted"/>
<evidence type="ECO:0000313" key="3">
    <source>
        <dbReference type="Proteomes" id="UP001479933"/>
    </source>
</evidence>
<protein>
    <submittedName>
        <fullName evidence="2">Hotdog domain-containing protein</fullName>
    </submittedName>
</protein>
<gene>
    <name evidence="2" type="ORF">RVF87_11860</name>
</gene>
<dbReference type="Pfam" id="PF03061">
    <property type="entry name" value="4HBT"/>
    <property type="match status" value="1"/>
</dbReference>
<dbReference type="InterPro" id="IPR029069">
    <property type="entry name" value="HotDog_dom_sf"/>
</dbReference>